<sequence>MDWLGNMRRSGCLFASPKGLYWRRFFSTEYDYTGGTGRESTGLSASEQEAREKVIRLYRYALSSVKDIRKHYRLNESKEDIAACIRDLFERHRHVQDRKLIDMLVFKGRQDIDEVRAQWKGRHQVLNYLRAFEEKKIKERAQLVMEQHVRDDDEFRHVPNAILAANISHWKKNKLIPEDISTPKQFRRWKEEEEEKFAQFAVESGLFTREELQLNKQYSKQNNCGIM</sequence>
<keyword evidence="8" id="KW-0472">Membrane</keyword>
<evidence type="ECO:0000256" key="7">
    <source>
        <dbReference type="ARBA" id="ARBA00023128"/>
    </source>
</evidence>
<keyword evidence="11" id="KW-1185">Reference proteome</keyword>
<evidence type="ECO:0000259" key="9">
    <source>
        <dbReference type="Pfam" id="PF05347"/>
    </source>
</evidence>
<comment type="similarity">
    <text evidence="2">Belongs to the complex I LYR family.</text>
</comment>
<dbReference type="PANTHER" id="PTHR12964">
    <property type="entry name" value="NADH-UBIQUINONE OXIDOREDUCTASE B14 SUBUNIT"/>
    <property type="match status" value="1"/>
</dbReference>
<dbReference type="GO" id="GO:0006979">
    <property type="term" value="P:response to oxidative stress"/>
    <property type="evidence" value="ECO:0007669"/>
    <property type="project" value="TreeGrafter"/>
</dbReference>
<gene>
    <name evidence="10" type="ORF">GAYE_SCF7681MG7043</name>
</gene>
<reference evidence="10 11" key="1">
    <citation type="submission" date="2022-07" db="EMBL/GenBank/DDBJ databases">
        <title>Genome-wide signatures of adaptation to extreme environments.</title>
        <authorList>
            <person name="Cho C.H."/>
            <person name="Yoon H.S."/>
        </authorList>
    </citation>
    <scope>NUCLEOTIDE SEQUENCE [LARGE SCALE GENOMIC DNA]</scope>
    <source>
        <strain evidence="10 11">108.79 E11</strain>
    </source>
</reference>
<keyword evidence="5" id="KW-0999">Mitochondrion inner membrane</keyword>
<keyword evidence="4" id="KW-0679">Respiratory chain</keyword>
<dbReference type="GO" id="GO:0005743">
    <property type="term" value="C:mitochondrial inner membrane"/>
    <property type="evidence" value="ECO:0007669"/>
    <property type="project" value="UniProtKB-SubCell"/>
</dbReference>
<dbReference type="AlphaFoldDB" id="A0AAV9INW0"/>
<keyword evidence="3" id="KW-0813">Transport</keyword>
<dbReference type="InterPro" id="IPR008011">
    <property type="entry name" value="Complex1_LYR_dom"/>
</dbReference>
<evidence type="ECO:0000256" key="8">
    <source>
        <dbReference type="ARBA" id="ARBA00023136"/>
    </source>
</evidence>
<comment type="caution">
    <text evidence="10">The sequence shown here is derived from an EMBL/GenBank/DDBJ whole genome shotgun (WGS) entry which is preliminary data.</text>
</comment>
<evidence type="ECO:0000313" key="10">
    <source>
        <dbReference type="EMBL" id="KAK4529091.1"/>
    </source>
</evidence>
<feature type="domain" description="Complex 1 LYR protein" evidence="9">
    <location>
        <begin position="53"/>
        <end position="113"/>
    </location>
</feature>
<evidence type="ECO:0000313" key="11">
    <source>
        <dbReference type="Proteomes" id="UP001300502"/>
    </source>
</evidence>
<evidence type="ECO:0000256" key="5">
    <source>
        <dbReference type="ARBA" id="ARBA00022792"/>
    </source>
</evidence>
<keyword evidence="7" id="KW-0496">Mitochondrion</keyword>
<name>A0AAV9INW0_9RHOD</name>
<dbReference type="PANTHER" id="PTHR12964:SF0">
    <property type="entry name" value="NADH DEHYDROGENASE [UBIQUINONE] 1 ALPHA SUBCOMPLEX SUBUNIT 6"/>
    <property type="match status" value="1"/>
</dbReference>
<organism evidence="10 11">
    <name type="scientific">Galdieria yellowstonensis</name>
    <dbReference type="NCBI Taxonomy" id="3028027"/>
    <lineage>
        <taxon>Eukaryota</taxon>
        <taxon>Rhodophyta</taxon>
        <taxon>Bangiophyceae</taxon>
        <taxon>Galdieriales</taxon>
        <taxon>Galdieriaceae</taxon>
        <taxon>Galdieria</taxon>
    </lineage>
</organism>
<evidence type="ECO:0000256" key="1">
    <source>
        <dbReference type="ARBA" id="ARBA00004443"/>
    </source>
</evidence>
<dbReference type="Pfam" id="PF05347">
    <property type="entry name" value="Complex1_LYR"/>
    <property type="match status" value="1"/>
</dbReference>
<comment type="subcellular location">
    <subcellularLocation>
        <location evidence="1">Mitochondrion inner membrane</location>
        <topology evidence="1">Peripheral membrane protein</topology>
        <orientation evidence="1">Matrix side</orientation>
    </subcellularLocation>
</comment>
<proteinExistence type="inferred from homology"/>
<dbReference type="InterPro" id="IPR016488">
    <property type="entry name" value="NADH_Ub_cplx-1_asu_su-6"/>
</dbReference>
<evidence type="ECO:0000256" key="4">
    <source>
        <dbReference type="ARBA" id="ARBA00022660"/>
    </source>
</evidence>
<evidence type="ECO:0000256" key="3">
    <source>
        <dbReference type="ARBA" id="ARBA00022448"/>
    </source>
</evidence>
<keyword evidence="6" id="KW-0249">Electron transport</keyword>
<evidence type="ECO:0000256" key="2">
    <source>
        <dbReference type="ARBA" id="ARBA00009508"/>
    </source>
</evidence>
<evidence type="ECO:0000256" key="6">
    <source>
        <dbReference type="ARBA" id="ARBA00022982"/>
    </source>
</evidence>
<protein>
    <recommendedName>
        <fullName evidence="9">Complex 1 LYR protein domain-containing protein</fullName>
    </recommendedName>
</protein>
<accession>A0AAV9INW0</accession>
<dbReference type="EMBL" id="JANCYU010000075">
    <property type="protein sequence ID" value="KAK4529091.1"/>
    <property type="molecule type" value="Genomic_DNA"/>
</dbReference>
<dbReference type="Proteomes" id="UP001300502">
    <property type="component" value="Unassembled WGS sequence"/>
</dbReference>